<evidence type="ECO:0000256" key="19">
    <source>
        <dbReference type="SAM" id="Phobius"/>
    </source>
</evidence>
<keyword evidence="7" id="KW-1003">Cell membrane</keyword>
<evidence type="ECO:0000256" key="7">
    <source>
        <dbReference type="ARBA" id="ARBA00022475"/>
    </source>
</evidence>
<dbReference type="PANTHER" id="PTHR34148:SF1">
    <property type="entry name" value="ADENOSYLCOBINAMIDE-GDP RIBAZOLETRANSFERASE"/>
    <property type="match status" value="1"/>
</dbReference>
<keyword evidence="11" id="KW-0460">Magnesium</keyword>
<keyword evidence="8" id="KW-0169">Cobalamin biosynthesis</keyword>
<comment type="similarity">
    <text evidence="4">Belongs to the CobS family.</text>
</comment>
<evidence type="ECO:0000256" key="14">
    <source>
        <dbReference type="ARBA" id="ARBA00025228"/>
    </source>
</evidence>
<evidence type="ECO:0000256" key="10">
    <source>
        <dbReference type="ARBA" id="ARBA00022692"/>
    </source>
</evidence>
<evidence type="ECO:0000256" key="16">
    <source>
        <dbReference type="ARBA" id="ARBA00032853"/>
    </source>
</evidence>
<protein>
    <recommendedName>
        <fullName evidence="6">Adenosylcobinamide-GDP ribazoletransferase</fullName>
        <ecNumber evidence="5">2.7.8.26</ecNumber>
    </recommendedName>
    <alternativeName>
        <fullName evidence="16">Cobalamin synthase</fullName>
    </alternativeName>
    <alternativeName>
        <fullName evidence="15">Cobalamin-5'-phosphate synthase</fullName>
    </alternativeName>
</protein>
<dbReference type="HAMAP" id="MF_00719">
    <property type="entry name" value="CobS"/>
    <property type="match status" value="1"/>
</dbReference>
<dbReference type="GO" id="GO:0051073">
    <property type="term" value="F:adenosylcobinamide-GDP ribazoletransferase activity"/>
    <property type="evidence" value="ECO:0007669"/>
    <property type="project" value="UniProtKB-EC"/>
</dbReference>
<gene>
    <name evidence="20" type="ORF">D0809_30500</name>
</gene>
<comment type="cofactor">
    <cofactor evidence="1">
        <name>Mg(2+)</name>
        <dbReference type="ChEBI" id="CHEBI:18420"/>
    </cofactor>
</comment>
<comment type="caution">
    <text evidence="20">The sequence shown here is derived from an EMBL/GenBank/DDBJ whole genome shotgun (WGS) entry which is preliminary data.</text>
</comment>
<evidence type="ECO:0000256" key="17">
    <source>
        <dbReference type="ARBA" id="ARBA00048623"/>
    </source>
</evidence>
<feature type="non-terminal residue" evidence="20">
    <location>
        <position position="1"/>
    </location>
</feature>
<keyword evidence="13 19" id="KW-0472">Membrane</keyword>
<comment type="catalytic activity">
    <reaction evidence="17">
        <text>alpha-ribazole + adenosylcob(III)inamide-GDP = adenosylcob(III)alamin + GMP + H(+)</text>
        <dbReference type="Rhea" id="RHEA:16049"/>
        <dbReference type="ChEBI" id="CHEBI:10329"/>
        <dbReference type="ChEBI" id="CHEBI:15378"/>
        <dbReference type="ChEBI" id="CHEBI:18408"/>
        <dbReference type="ChEBI" id="CHEBI:58115"/>
        <dbReference type="ChEBI" id="CHEBI:60487"/>
        <dbReference type="EC" id="2.7.8.26"/>
    </reaction>
</comment>
<feature type="transmembrane region" description="Helical" evidence="19">
    <location>
        <begin position="71"/>
        <end position="94"/>
    </location>
</feature>
<dbReference type="GO" id="GO:0009236">
    <property type="term" value="P:cobalamin biosynthetic process"/>
    <property type="evidence" value="ECO:0007669"/>
    <property type="project" value="UniProtKB-UniPathway"/>
</dbReference>
<dbReference type="EMBL" id="QWDN01001281">
    <property type="protein sequence ID" value="TEB40459.1"/>
    <property type="molecule type" value="Genomic_DNA"/>
</dbReference>
<dbReference type="GO" id="GO:0005886">
    <property type="term" value="C:plasma membrane"/>
    <property type="evidence" value="ECO:0007669"/>
    <property type="project" value="UniProtKB-SubCell"/>
</dbReference>
<accession>A0A4Y7U3P7</accession>
<evidence type="ECO:0000313" key="20">
    <source>
        <dbReference type="EMBL" id="TEB40459.1"/>
    </source>
</evidence>
<reference evidence="20 21" key="1">
    <citation type="journal article" date="2018" name="Syst. Appl. Microbiol.">
        <title>Flavobacterium circumlabens sp. nov. and Flavobacterium cupreum sp. nov., two psychrotrophic species isolated from Antarctic environmental samples.</title>
        <authorList>
            <person name="Kralova S."/>
            <person name="Busse H.J."/>
            <person name="Svec P."/>
            <person name="Maslanova I."/>
            <person name="Stankova E."/>
            <person name="Bartak M."/>
            <person name="Sedlacek I."/>
        </authorList>
    </citation>
    <scope>NUCLEOTIDE SEQUENCE [LARGE SCALE GENOMIC DNA]</scope>
    <source>
        <strain evidence="20 21">CCM 8828</strain>
    </source>
</reference>
<evidence type="ECO:0000256" key="12">
    <source>
        <dbReference type="ARBA" id="ARBA00022989"/>
    </source>
</evidence>
<keyword evidence="9 20" id="KW-0808">Transferase</keyword>
<evidence type="ECO:0000256" key="8">
    <source>
        <dbReference type="ARBA" id="ARBA00022573"/>
    </source>
</evidence>
<keyword evidence="10 19" id="KW-0812">Transmembrane</keyword>
<dbReference type="AlphaFoldDB" id="A0A4Y7U3P7"/>
<comment type="function">
    <text evidence="14">Joins adenosylcobinamide-GDP and alpha-ribazole to generate adenosylcobalamin (Ado-cobalamin). Also synthesizes adenosylcobalamin 5'-phosphate from adenosylcobinamide-GDP and alpha-ribazole 5'-phosphate.</text>
</comment>
<feature type="transmembrane region" description="Helical" evidence="19">
    <location>
        <begin position="35"/>
        <end position="51"/>
    </location>
</feature>
<dbReference type="Pfam" id="PF02654">
    <property type="entry name" value="CobS"/>
    <property type="match status" value="1"/>
</dbReference>
<dbReference type="PANTHER" id="PTHR34148">
    <property type="entry name" value="ADENOSYLCOBINAMIDE-GDP RIBAZOLETRANSFERASE"/>
    <property type="match status" value="1"/>
</dbReference>
<comment type="pathway">
    <text evidence="3">Cofactor biosynthesis; adenosylcobalamin biosynthesis; adenosylcobalamin from cob(II)yrinate a,c-diamide: step 7/7.</text>
</comment>
<evidence type="ECO:0000256" key="6">
    <source>
        <dbReference type="ARBA" id="ARBA00015850"/>
    </source>
</evidence>
<evidence type="ECO:0000256" key="2">
    <source>
        <dbReference type="ARBA" id="ARBA00004651"/>
    </source>
</evidence>
<keyword evidence="12 19" id="KW-1133">Transmembrane helix</keyword>
<comment type="subcellular location">
    <subcellularLocation>
        <location evidence="2">Cell membrane</location>
        <topology evidence="2">Multi-pass membrane protein</topology>
    </subcellularLocation>
</comment>
<evidence type="ECO:0000256" key="18">
    <source>
        <dbReference type="ARBA" id="ARBA00049504"/>
    </source>
</evidence>
<dbReference type="UniPathway" id="UPA00148">
    <property type="reaction ID" value="UER00238"/>
</dbReference>
<dbReference type="RefSeq" id="WP_134092621.1">
    <property type="nucleotide sequence ID" value="NZ_QWDN01001281.1"/>
</dbReference>
<dbReference type="Proteomes" id="UP000298340">
    <property type="component" value="Unassembled WGS sequence"/>
</dbReference>
<organism evidence="20 21">
    <name type="scientific">Flavobacterium circumlabens</name>
    <dbReference type="NCBI Taxonomy" id="2133765"/>
    <lineage>
        <taxon>Bacteria</taxon>
        <taxon>Pseudomonadati</taxon>
        <taxon>Bacteroidota</taxon>
        <taxon>Flavobacteriia</taxon>
        <taxon>Flavobacteriales</taxon>
        <taxon>Flavobacteriaceae</taxon>
        <taxon>Flavobacterium</taxon>
    </lineage>
</organism>
<evidence type="ECO:0000256" key="4">
    <source>
        <dbReference type="ARBA" id="ARBA00010561"/>
    </source>
</evidence>
<feature type="non-terminal residue" evidence="20">
    <location>
        <position position="98"/>
    </location>
</feature>
<evidence type="ECO:0000256" key="1">
    <source>
        <dbReference type="ARBA" id="ARBA00001946"/>
    </source>
</evidence>
<evidence type="ECO:0000256" key="9">
    <source>
        <dbReference type="ARBA" id="ARBA00022679"/>
    </source>
</evidence>
<evidence type="ECO:0000256" key="15">
    <source>
        <dbReference type="ARBA" id="ARBA00032605"/>
    </source>
</evidence>
<dbReference type="EC" id="2.7.8.26" evidence="5"/>
<evidence type="ECO:0000256" key="3">
    <source>
        <dbReference type="ARBA" id="ARBA00004663"/>
    </source>
</evidence>
<evidence type="ECO:0000256" key="11">
    <source>
        <dbReference type="ARBA" id="ARBA00022842"/>
    </source>
</evidence>
<comment type="catalytic activity">
    <reaction evidence="18">
        <text>alpha-ribazole 5'-phosphate + adenosylcob(III)inamide-GDP = adenosylcob(III)alamin 5'-phosphate + GMP + H(+)</text>
        <dbReference type="Rhea" id="RHEA:23560"/>
        <dbReference type="ChEBI" id="CHEBI:15378"/>
        <dbReference type="ChEBI" id="CHEBI:57918"/>
        <dbReference type="ChEBI" id="CHEBI:58115"/>
        <dbReference type="ChEBI" id="CHEBI:60487"/>
        <dbReference type="ChEBI" id="CHEBI:60493"/>
        <dbReference type="EC" id="2.7.8.26"/>
    </reaction>
</comment>
<evidence type="ECO:0000313" key="21">
    <source>
        <dbReference type="Proteomes" id="UP000298340"/>
    </source>
</evidence>
<dbReference type="InterPro" id="IPR003805">
    <property type="entry name" value="CobS"/>
</dbReference>
<proteinExistence type="inferred from homology"/>
<name>A0A4Y7U3P7_9FLAO</name>
<dbReference type="GO" id="GO:0008818">
    <property type="term" value="F:cobalamin 5'-phosphate synthase activity"/>
    <property type="evidence" value="ECO:0007669"/>
    <property type="project" value="InterPro"/>
</dbReference>
<evidence type="ECO:0000256" key="13">
    <source>
        <dbReference type="ARBA" id="ARBA00023136"/>
    </source>
</evidence>
<evidence type="ECO:0000256" key="5">
    <source>
        <dbReference type="ARBA" id="ARBA00013200"/>
    </source>
</evidence>
<sequence>ILTTGAFHEDGFADVCDGFGGGWTKEKILMIMKDSAIGAYGAIGLVLLFLLKFKLLSDAVLLFPTGDRFSVLPIFLLFVSAHALSRLAAISIIFTHEY</sequence>